<dbReference type="VEuPathDB" id="FungiDB:CJI97_004789"/>
<dbReference type="PANTHER" id="PTHR47098">
    <property type="entry name" value="PROTEIN MAK32"/>
    <property type="match status" value="1"/>
</dbReference>
<dbReference type="Proteomes" id="UP000037122">
    <property type="component" value="Unassembled WGS sequence"/>
</dbReference>
<sequence length="343" mass="38190">MPSAEPPICTTLGLFIIDDNIYPDSWNRPSEHDIVGGGASYAIVGARIASGPRLGARVAGIIDKGTDFPQDVEDEINAWGAGPIFRENKNRLTTRGANVYQEDGFRSFVYKTPKKRIEHHDIVETGNLIYLKTFHMCCAVDRCEQIIDCFHEKLRNTETDKPLYIFEPFPDICVPENFEALANILHKVDVFSPNLEEAARFLGVEVPHTEEGISKLAEKFIQFSPKHGGVVIRCGALGCYIRTRGELFMLKAYHTDQSKVVDVTGGGNSFCGAFITALYLSHKDWMIAGAFGNVASGCIIEKLGMPLRKAGTEEWNGTSIMARLQHYVEVNGLDIDLEKIEWM</sequence>
<dbReference type="VEuPathDB" id="FungiDB:B9J08_004663"/>
<dbReference type="Gene3D" id="3.40.1190.20">
    <property type="match status" value="1"/>
</dbReference>
<protein>
    <recommendedName>
        <fullName evidence="1">Carbohydrate kinase PfkB domain-containing protein</fullName>
    </recommendedName>
</protein>
<dbReference type="VEuPathDB" id="FungiDB:QG37_07359"/>
<feature type="domain" description="Carbohydrate kinase PfkB" evidence="1">
    <location>
        <begin position="64"/>
        <end position="304"/>
    </location>
</feature>
<dbReference type="VEuPathDB" id="FungiDB:CJI96_0004487"/>
<evidence type="ECO:0000259" key="1">
    <source>
        <dbReference type="Pfam" id="PF00294"/>
    </source>
</evidence>
<evidence type="ECO:0000313" key="3">
    <source>
        <dbReference type="Proteomes" id="UP000037122"/>
    </source>
</evidence>
<reference evidence="3" key="1">
    <citation type="journal article" date="2015" name="BMC Genomics">
        <title>Draft genome of a commonly misdiagnosed multidrug resistant pathogen Candida auris.</title>
        <authorList>
            <person name="Chatterjee S."/>
            <person name="Alampalli S.V."/>
            <person name="Nageshan R.K."/>
            <person name="Chettiar S.T."/>
            <person name="Joshi S."/>
            <person name="Tatu U.S."/>
        </authorList>
    </citation>
    <scope>NUCLEOTIDE SEQUENCE [LARGE SCALE GENOMIC DNA]</scope>
    <source>
        <strain evidence="3">6684</strain>
    </source>
</reference>
<comment type="caution">
    <text evidence="2">The sequence shown here is derived from an EMBL/GenBank/DDBJ whole genome shotgun (WGS) entry which is preliminary data.</text>
</comment>
<name>A0A0L0NPZ2_CANAR</name>
<dbReference type="InterPro" id="IPR029056">
    <property type="entry name" value="Ribokinase-like"/>
</dbReference>
<organism evidence="2 3">
    <name type="scientific">Candidozyma auris</name>
    <name type="common">Yeast</name>
    <name type="synonym">Candida auris</name>
    <dbReference type="NCBI Taxonomy" id="498019"/>
    <lineage>
        <taxon>Eukaryota</taxon>
        <taxon>Fungi</taxon>
        <taxon>Dikarya</taxon>
        <taxon>Ascomycota</taxon>
        <taxon>Saccharomycotina</taxon>
        <taxon>Pichiomycetes</taxon>
        <taxon>Metschnikowiaceae</taxon>
        <taxon>Candidozyma</taxon>
    </lineage>
</organism>
<proteinExistence type="predicted"/>
<dbReference type="Pfam" id="PF00294">
    <property type="entry name" value="PfkB"/>
    <property type="match status" value="1"/>
</dbReference>
<dbReference type="AlphaFoldDB" id="A0A0L0NPZ2"/>
<gene>
    <name evidence="2" type="ORF">QG37_07359</name>
</gene>
<dbReference type="VEuPathDB" id="FungiDB:CJJ07_001452"/>
<dbReference type="PANTHER" id="PTHR47098:SF2">
    <property type="entry name" value="PROTEIN MAK32"/>
    <property type="match status" value="1"/>
</dbReference>
<accession>A0A0L0NPZ2</accession>
<dbReference type="VEuPathDB" id="FungiDB:CJJ09_004676"/>
<dbReference type="SUPFAM" id="SSF53613">
    <property type="entry name" value="Ribokinase-like"/>
    <property type="match status" value="1"/>
</dbReference>
<evidence type="ECO:0000313" key="2">
    <source>
        <dbReference type="EMBL" id="KND96232.1"/>
    </source>
</evidence>
<dbReference type="InterPro" id="IPR011611">
    <property type="entry name" value="PfkB_dom"/>
</dbReference>
<dbReference type="EMBL" id="LGST01000057">
    <property type="protein sequence ID" value="KND96232.1"/>
    <property type="molecule type" value="Genomic_DNA"/>
</dbReference>